<reference evidence="2 3" key="1">
    <citation type="journal article" date="2019" name="Sci. Rep.">
        <title>Orb-weaving spider Araneus ventricosus genome elucidates the spidroin gene catalogue.</title>
        <authorList>
            <person name="Kono N."/>
            <person name="Nakamura H."/>
            <person name="Ohtoshi R."/>
            <person name="Moran D.A.P."/>
            <person name="Shinohara A."/>
            <person name="Yoshida Y."/>
            <person name="Fujiwara M."/>
            <person name="Mori M."/>
            <person name="Tomita M."/>
            <person name="Arakawa K."/>
        </authorList>
    </citation>
    <scope>NUCLEOTIDE SEQUENCE [LARGE SCALE GENOMIC DNA]</scope>
</reference>
<proteinExistence type="predicted"/>
<accession>A0A4Y2N4L9</accession>
<organism evidence="2 3">
    <name type="scientific">Araneus ventricosus</name>
    <name type="common">Orbweaver spider</name>
    <name type="synonym">Epeira ventricosa</name>
    <dbReference type="NCBI Taxonomy" id="182803"/>
    <lineage>
        <taxon>Eukaryota</taxon>
        <taxon>Metazoa</taxon>
        <taxon>Ecdysozoa</taxon>
        <taxon>Arthropoda</taxon>
        <taxon>Chelicerata</taxon>
        <taxon>Arachnida</taxon>
        <taxon>Araneae</taxon>
        <taxon>Araneomorphae</taxon>
        <taxon>Entelegynae</taxon>
        <taxon>Araneoidea</taxon>
        <taxon>Araneidae</taxon>
        <taxon>Araneus</taxon>
    </lineage>
</organism>
<name>A0A4Y2N4L9_ARAVE</name>
<keyword evidence="3" id="KW-1185">Reference proteome</keyword>
<feature type="region of interest" description="Disordered" evidence="1">
    <location>
        <begin position="1"/>
        <end position="23"/>
    </location>
</feature>
<gene>
    <name evidence="2" type="ORF">AVEN_170034_1</name>
</gene>
<evidence type="ECO:0000313" key="3">
    <source>
        <dbReference type="Proteomes" id="UP000499080"/>
    </source>
</evidence>
<evidence type="ECO:0000256" key="1">
    <source>
        <dbReference type="SAM" id="MobiDB-lite"/>
    </source>
</evidence>
<dbReference type="AlphaFoldDB" id="A0A4Y2N4L9"/>
<dbReference type="EMBL" id="BGPR01008447">
    <property type="protein sequence ID" value="GBN33893.1"/>
    <property type="molecule type" value="Genomic_DNA"/>
</dbReference>
<protein>
    <submittedName>
        <fullName evidence="2">Uncharacterized protein</fullName>
    </submittedName>
</protein>
<sequence>MASEKLDDIVTPARSEGSYSGEEDKVPFSVHEVTQIAKKATKNFLILQWRFVQMKKEEHTLSEVLKNHEIFQEPGQSLLREKSSAYTVYLLIA</sequence>
<comment type="caution">
    <text evidence="2">The sequence shown here is derived from an EMBL/GenBank/DDBJ whole genome shotgun (WGS) entry which is preliminary data.</text>
</comment>
<dbReference type="Proteomes" id="UP000499080">
    <property type="component" value="Unassembled WGS sequence"/>
</dbReference>
<evidence type="ECO:0000313" key="2">
    <source>
        <dbReference type="EMBL" id="GBN33893.1"/>
    </source>
</evidence>